<dbReference type="EMBL" id="CP119312">
    <property type="protein sequence ID" value="WEK06548.1"/>
    <property type="molecule type" value="Genomic_DNA"/>
</dbReference>
<dbReference type="InterPro" id="IPR051239">
    <property type="entry name" value="2'-dNMP_N-hydrolase"/>
</dbReference>
<dbReference type="GO" id="GO:0070694">
    <property type="term" value="F:5-hydroxymethyl-dUMP N-hydrolase activity"/>
    <property type="evidence" value="ECO:0007669"/>
    <property type="project" value="TreeGrafter"/>
</dbReference>
<reference evidence="1" key="1">
    <citation type="submission" date="2023-03" db="EMBL/GenBank/DDBJ databases">
        <title>Andean soil-derived lignocellulolytic bacterial consortium as a source of novel taxa and putative plastic-active enzymes.</title>
        <authorList>
            <person name="Diaz-Garcia L."/>
            <person name="Chuvochina M."/>
            <person name="Feuerriegel G."/>
            <person name="Bunk B."/>
            <person name="Sproer C."/>
            <person name="Streit W.R."/>
            <person name="Rodriguez L.M."/>
            <person name="Overmann J."/>
            <person name="Jimenez D.J."/>
        </authorList>
    </citation>
    <scope>NUCLEOTIDE SEQUENCE</scope>
    <source>
        <strain evidence="1">MAG 4196</strain>
    </source>
</reference>
<dbReference type="Pfam" id="PF05014">
    <property type="entry name" value="Nuc_deoxyrib_tr"/>
    <property type="match status" value="1"/>
</dbReference>
<evidence type="ECO:0000313" key="2">
    <source>
        <dbReference type="Proteomes" id="UP001217476"/>
    </source>
</evidence>
<name>A0AAJ6B3K6_9HYPH</name>
<sequence>MSPTHKVYIAGPEVFLPNGFDQMRIKGEMALAEGFFPSTMAENDLDPTGATPFEFGRQISAANEKMMRDADFCIANLTPFRGISADVGTGYEVGFMIALGKPVFGYTNTSKLYYDRLLEDYYGSKAEKDAQGVLRGADGLMIEDHGMVDNLMYDGGIAAIGGQLVRRDVAPDQLLTDLGAYQECLKLARELFDAR</sequence>
<dbReference type="InterPro" id="IPR007710">
    <property type="entry name" value="Nucleoside_deoxyribTrfase"/>
</dbReference>
<dbReference type="PANTHER" id="PTHR15364:SF0">
    <property type="entry name" value="2'-DEOXYNUCLEOSIDE 5'-PHOSPHATE N-HYDROLASE 1"/>
    <property type="match status" value="1"/>
</dbReference>
<proteinExistence type="predicted"/>
<dbReference type="Proteomes" id="UP001217476">
    <property type="component" value="Chromosome"/>
</dbReference>
<evidence type="ECO:0000313" key="1">
    <source>
        <dbReference type="EMBL" id="WEK06548.1"/>
    </source>
</evidence>
<dbReference type="AlphaFoldDB" id="A0AAJ6B3K6"/>
<organism evidence="1 2">
    <name type="scientific">Candidatus Devosia phytovorans</name>
    <dbReference type="NCBI Taxonomy" id="3121372"/>
    <lineage>
        <taxon>Bacteria</taxon>
        <taxon>Pseudomonadati</taxon>
        <taxon>Pseudomonadota</taxon>
        <taxon>Alphaproteobacteria</taxon>
        <taxon>Hyphomicrobiales</taxon>
        <taxon>Devosiaceae</taxon>
        <taxon>Devosia</taxon>
    </lineage>
</organism>
<protein>
    <submittedName>
        <fullName evidence="1">Nucleoside 2-deoxyribosyltransferase</fullName>
    </submittedName>
</protein>
<dbReference type="SUPFAM" id="SSF52309">
    <property type="entry name" value="N-(deoxy)ribosyltransferase-like"/>
    <property type="match status" value="1"/>
</dbReference>
<dbReference type="PANTHER" id="PTHR15364">
    <property type="entry name" value="2'-DEOXYNUCLEOSIDE 5'-PHOSPHATE N-HYDROLASE 1"/>
    <property type="match status" value="1"/>
</dbReference>
<accession>A0AAJ6B3K6</accession>
<dbReference type="Gene3D" id="3.40.50.450">
    <property type="match status" value="1"/>
</dbReference>
<dbReference type="GO" id="GO:0009159">
    <property type="term" value="P:deoxyribonucleoside monophosphate catabolic process"/>
    <property type="evidence" value="ECO:0007669"/>
    <property type="project" value="TreeGrafter"/>
</dbReference>
<gene>
    <name evidence="1" type="ORF">P0Y65_09990</name>
</gene>